<sequence>MITPEKPKRSRLQQQPGTPIPTSRRRDDLVNIPAVYNPPVSKLKKNYDLEFGRFLRSAKIVLDFLDKACNLKYHNFNKNDKNIVDSITSAILNMRITRKPLDGLKHVPMLSKRISVKRWYQKHYDPLSQTESDNESDDDGSSDSENSSLRNGAANSNADDAADISSDEAENDNDFDAFFND</sequence>
<dbReference type="eggNOG" id="ENOG502TH3Q">
    <property type="taxonomic scope" value="Eukaryota"/>
</dbReference>
<dbReference type="AlphaFoldDB" id="A8X9W7"/>
<feature type="compositionally biased region" description="Low complexity" evidence="1">
    <location>
        <begin position="143"/>
        <end position="159"/>
    </location>
</feature>
<feature type="region of interest" description="Disordered" evidence="1">
    <location>
        <begin position="125"/>
        <end position="181"/>
    </location>
</feature>
<dbReference type="FunCoup" id="A8X9W7">
    <property type="interactions" value="1252"/>
</dbReference>
<protein>
    <submittedName>
        <fullName evidence="2">Protein CBG09888</fullName>
    </submittedName>
</protein>
<evidence type="ECO:0000256" key="1">
    <source>
        <dbReference type="SAM" id="MobiDB-lite"/>
    </source>
</evidence>
<name>A8X9W7_CAEBR</name>
<keyword evidence="3" id="KW-1185">Reference proteome</keyword>
<feature type="compositionally biased region" description="Polar residues" evidence="1">
    <location>
        <begin position="12"/>
        <end position="21"/>
    </location>
</feature>
<accession>A8X9W7</accession>
<feature type="compositionally biased region" description="Acidic residues" evidence="1">
    <location>
        <begin position="132"/>
        <end position="142"/>
    </location>
</feature>
<proteinExistence type="predicted"/>
<reference evidence="2 3" key="1">
    <citation type="journal article" date="2003" name="PLoS Biol.">
        <title>The genome sequence of Caenorhabditis briggsae: a platform for comparative genomics.</title>
        <authorList>
            <person name="Stein L.D."/>
            <person name="Bao Z."/>
            <person name="Blasiar D."/>
            <person name="Blumenthal T."/>
            <person name="Brent M.R."/>
            <person name="Chen N."/>
            <person name="Chinwalla A."/>
            <person name="Clarke L."/>
            <person name="Clee C."/>
            <person name="Coghlan A."/>
            <person name="Coulson A."/>
            <person name="D'Eustachio P."/>
            <person name="Fitch D.H."/>
            <person name="Fulton L.A."/>
            <person name="Fulton R.E."/>
            <person name="Griffiths-Jones S."/>
            <person name="Harris T.W."/>
            <person name="Hillier L.W."/>
            <person name="Kamath R."/>
            <person name="Kuwabara P.E."/>
            <person name="Mardis E.R."/>
            <person name="Marra M.A."/>
            <person name="Miner T.L."/>
            <person name="Minx P."/>
            <person name="Mullikin J.C."/>
            <person name="Plumb R.W."/>
            <person name="Rogers J."/>
            <person name="Schein J.E."/>
            <person name="Sohrmann M."/>
            <person name="Spieth J."/>
            <person name="Stajich J.E."/>
            <person name="Wei C."/>
            <person name="Willey D."/>
            <person name="Wilson R.K."/>
            <person name="Durbin R."/>
            <person name="Waterston R.H."/>
        </authorList>
    </citation>
    <scope>NUCLEOTIDE SEQUENCE [LARGE SCALE GENOMIC DNA]</scope>
    <source>
        <strain evidence="2 3">AF16</strain>
    </source>
</reference>
<dbReference type="InParanoid" id="A8X9W7"/>
<dbReference type="HOGENOM" id="CLU_1490303_0_0_1"/>
<dbReference type="STRING" id="6238.A8X9W7"/>
<reference evidence="2 3" key="2">
    <citation type="journal article" date="2011" name="PLoS Genet.">
        <title>Caenorhabditis briggsae recombinant inbred line genotypes reveal inter-strain incompatibility and the evolution of recombination.</title>
        <authorList>
            <person name="Ross J.A."/>
            <person name="Koboldt D.C."/>
            <person name="Staisch J.E."/>
            <person name="Chamberlin H.M."/>
            <person name="Gupta B.P."/>
            <person name="Miller R.D."/>
            <person name="Baird S.E."/>
            <person name="Haag E.S."/>
        </authorList>
    </citation>
    <scope>NUCLEOTIDE SEQUENCE [LARGE SCALE GENOMIC DNA]</scope>
    <source>
        <strain evidence="2 3">AF16</strain>
    </source>
</reference>
<organism evidence="2 3">
    <name type="scientific">Caenorhabditis briggsae</name>
    <dbReference type="NCBI Taxonomy" id="6238"/>
    <lineage>
        <taxon>Eukaryota</taxon>
        <taxon>Metazoa</taxon>
        <taxon>Ecdysozoa</taxon>
        <taxon>Nematoda</taxon>
        <taxon>Chromadorea</taxon>
        <taxon>Rhabditida</taxon>
        <taxon>Rhabditina</taxon>
        <taxon>Rhabditomorpha</taxon>
        <taxon>Rhabditoidea</taxon>
        <taxon>Rhabditidae</taxon>
        <taxon>Peloderinae</taxon>
        <taxon>Caenorhabditis</taxon>
    </lineage>
</organism>
<evidence type="ECO:0000313" key="4">
    <source>
        <dbReference type="WormBase" id="CBG09888"/>
    </source>
</evidence>
<evidence type="ECO:0000313" key="3">
    <source>
        <dbReference type="Proteomes" id="UP000008549"/>
    </source>
</evidence>
<evidence type="ECO:0000313" key="2">
    <source>
        <dbReference type="EMBL" id="CAP29432.2"/>
    </source>
</evidence>
<dbReference type="WormBase" id="CBG09888">
    <property type="protein sequence ID" value="CBP46139"/>
    <property type="gene ID" value="WBGene00031401"/>
    <property type="gene designation" value="Cbr-hal-2"/>
</dbReference>
<feature type="region of interest" description="Disordered" evidence="1">
    <location>
        <begin position="1"/>
        <end position="27"/>
    </location>
</feature>
<dbReference type="EMBL" id="HE601459">
    <property type="protein sequence ID" value="CAP29432.2"/>
    <property type="molecule type" value="Genomic_DNA"/>
</dbReference>
<gene>
    <name evidence="4" type="primary">hal-2</name>
    <name evidence="2 4" type="ORF">CBG09888</name>
    <name evidence="2" type="ORF">CBG_09888</name>
</gene>
<dbReference type="Proteomes" id="UP000008549">
    <property type="component" value="Unassembled WGS sequence"/>
</dbReference>
<feature type="compositionally biased region" description="Acidic residues" evidence="1">
    <location>
        <begin position="160"/>
        <end position="175"/>
    </location>
</feature>